<protein>
    <submittedName>
        <fullName evidence="1">Uncharacterized protein</fullName>
    </submittedName>
</protein>
<sequence>MLLTEDGLLVFASVNAGEHFLDTGTLLGGKVALRLVQTVRHWAKVRSCTHRMVHVTNDDNVEDADRFFRR</sequence>
<keyword evidence="2" id="KW-1185">Reference proteome</keyword>
<evidence type="ECO:0000313" key="2">
    <source>
        <dbReference type="Proteomes" id="UP000236959"/>
    </source>
</evidence>
<gene>
    <name evidence="1" type="ORF">CLV41_11750</name>
</gene>
<comment type="caution">
    <text evidence="1">The sequence shown here is derived from an EMBL/GenBank/DDBJ whole genome shotgun (WGS) entry which is preliminary data.</text>
</comment>
<proteinExistence type="predicted"/>
<dbReference type="Proteomes" id="UP000236959">
    <property type="component" value="Unassembled WGS sequence"/>
</dbReference>
<dbReference type="OrthoDB" id="7862812at2"/>
<reference evidence="1 2" key="1">
    <citation type="submission" date="2018-01" db="EMBL/GenBank/DDBJ databases">
        <title>Genomic Encyclopedia of Archaeal and Bacterial Type Strains, Phase II (KMG-II): from individual species to whole genera.</title>
        <authorList>
            <person name="Goeker M."/>
        </authorList>
    </citation>
    <scope>NUCLEOTIDE SEQUENCE [LARGE SCALE GENOMIC DNA]</scope>
    <source>
        <strain evidence="1 2">DSM 17023</strain>
    </source>
</reference>
<dbReference type="EMBL" id="PPCN01000017">
    <property type="protein sequence ID" value="POF28116.1"/>
    <property type="molecule type" value="Genomic_DNA"/>
</dbReference>
<name>A0A2S3UK84_9HYPH</name>
<dbReference type="RefSeq" id="WP_146048638.1">
    <property type="nucleotide sequence ID" value="NZ_PPCN01000017.1"/>
</dbReference>
<dbReference type="AlphaFoldDB" id="A0A2S3UK84"/>
<accession>A0A2S3UK84</accession>
<organism evidence="1 2">
    <name type="scientific">Roseibium marinum</name>
    <dbReference type="NCBI Taxonomy" id="281252"/>
    <lineage>
        <taxon>Bacteria</taxon>
        <taxon>Pseudomonadati</taxon>
        <taxon>Pseudomonadota</taxon>
        <taxon>Alphaproteobacteria</taxon>
        <taxon>Hyphomicrobiales</taxon>
        <taxon>Stappiaceae</taxon>
        <taxon>Roseibium</taxon>
    </lineage>
</organism>
<evidence type="ECO:0000313" key="1">
    <source>
        <dbReference type="EMBL" id="POF28116.1"/>
    </source>
</evidence>